<feature type="transmembrane region" description="Helical" evidence="1">
    <location>
        <begin position="48"/>
        <end position="69"/>
    </location>
</feature>
<dbReference type="OrthoDB" id="2991202at2"/>
<evidence type="ECO:0000313" key="2">
    <source>
        <dbReference type="EMBL" id="RRJ26747.1"/>
    </source>
</evidence>
<evidence type="ECO:0000313" key="3">
    <source>
        <dbReference type="Proteomes" id="UP000272490"/>
    </source>
</evidence>
<protein>
    <recommendedName>
        <fullName evidence="4">LPXTG cell wall anchor domain-containing protein</fullName>
    </recommendedName>
</protein>
<keyword evidence="1" id="KW-0812">Transmembrane</keyword>
<keyword evidence="3" id="KW-1185">Reference proteome</keyword>
<keyword evidence="1" id="KW-0472">Membrane</keyword>
<name>A0A3P3QZU4_9FIRM</name>
<evidence type="ECO:0008006" key="4">
    <source>
        <dbReference type="Google" id="ProtNLM"/>
    </source>
</evidence>
<organism evidence="2 3">
    <name type="scientific">Lachnoanaerobaculum gingivalis</name>
    <dbReference type="NCBI Taxonomy" id="2490855"/>
    <lineage>
        <taxon>Bacteria</taxon>
        <taxon>Bacillati</taxon>
        <taxon>Bacillota</taxon>
        <taxon>Clostridia</taxon>
        <taxon>Lachnospirales</taxon>
        <taxon>Lachnospiraceae</taxon>
        <taxon>Lachnoanaerobaculum</taxon>
    </lineage>
</organism>
<keyword evidence="1" id="KW-1133">Transmembrane helix</keyword>
<gene>
    <name evidence="2" type="ORF">EHV10_01585</name>
</gene>
<comment type="caution">
    <text evidence="2">The sequence shown here is derived from an EMBL/GenBank/DDBJ whole genome shotgun (WGS) entry which is preliminary data.</text>
</comment>
<evidence type="ECO:0000256" key="1">
    <source>
        <dbReference type="SAM" id="Phobius"/>
    </source>
</evidence>
<dbReference type="AlphaFoldDB" id="A0A3P3QZU4"/>
<dbReference type="EMBL" id="RRCO01000001">
    <property type="protein sequence ID" value="RRJ26747.1"/>
    <property type="molecule type" value="Genomic_DNA"/>
</dbReference>
<dbReference type="Proteomes" id="UP000272490">
    <property type="component" value="Unassembled WGS sequence"/>
</dbReference>
<dbReference type="RefSeq" id="WP_128673119.1">
    <property type="nucleotide sequence ID" value="NZ_CAUQHB010000013.1"/>
</dbReference>
<proteinExistence type="predicted"/>
<sequence length="71" mass="8152">MEQKIERTVDNWLEKIASGLYLYSIFCGILLIIFGVIILFKKRRDNKFVFYSGFVSIALGFIAIISGIVQM</sequence>
<feature type="transmembrane region" description="Helical" evidence="1">
    <location>
        <begin position="20"/>
        <end position="41"/>
    </location>
</feature>
<accession>A0A3P3QZU4</accession>
<reference evidence="2 3" key="1">
    <citation type="submission" date="2018-11" db="EMBL/GenBank/DDBJ databases">
        <title>Genome sequencing of Lachnoanaerobaculum sp. KCOM 2030 (= ChDC B114).</title>
        <authorList>
            <person name="Kook J.-K."/>
            <person name="Park S.-N."/>
            <person name="Lim Y.K."/>
        </authorList>
    </citation>
    <scope>NUCLEOTIDE SEQUENCE [LARGE SCALE GENOMIC DNA]</scope>
    <source>
        <strain evidence="2 3">KCOM 2030</strain>
    </source>
</reference>